<protein>
    <submittedName>
        <fullName evidence="2">Uncharacterized protein</fullName>
    </submittedName>
</protein>
<feature type="region of interest" description="Disordered" evidence="1">
    <location>
        <begin position="1"/>
        <end position="37"/>
    </location>
</feature>
<gene>
    <name evidence="2" type="ORF">BN1211_0674</name>
</gene>
<reference evidence="3" key="1">
    <citation type="journal article" date="2015" name="J. Biotechnol.">
        <title>The structure of the Cyberlindnera jadinii genome and its relation to Candida utilis analyzed by the occurrence of single nucleotide polymorphisms.</title>
        <authorList>
            <person name="Rupp O."/>
            <person name="Brinkrolf K."/>
            <person name="Buerth C."/>
            <person name="Kunigo M."/>
            <person name="Schneider J."/>
            <person name="Jaenicke S."/>
            <person name="Goesmann A."/>
            <person name="Puehler A."/>
            <person name="Jaeger K.-E."/>
            <person name="Ernst J.F."/>
        </authorList>
    </citation>
    <scope>NUCLEOTIDE SEQUENCE [LARGE SCALE GENOMIC DNA]</scope>
    <source>
        <strain evidence="3">ATCC 18201 / CBS 1600 / BCRC 20928 / JCM 3617 / NBRC 0987 / NRRL Y-1542</strain>
    </source>
</reference>
<dbReference type="AlphaFoldDB" id="A0A0H5BZ24"/>
<evidence type="ECO:0000256" key="1">
    <source>
        <dbReference type="SAM" id="MobiDB-lite"/>
    </source>
</evidence>
<dbReference type="Proteomes" id="UP000038830">
    <property type="component" value="Unassembled WGS sequence"/>
</dbReference>
<organism evidence="2 3">
    <name type="scientific">Cyberlindnera jadinii (strain ATCC 18201 / CBS 1600 / BCRC 20928 / JCM 3617 / NBRC 0987 / NRRL Y-1542)</name>
    <name type="common">Torula yeast</name>
    <name type="synonym">Candida utilis</name>
    <dbReference type="NCBI Taxonomy" id="983966"/>
    <lineage>
        <taxon>Eukaryota</taxon>
        <taxon>Fungi</taxon>
        <taxon>Dikarya</taxon>
        <taxon>Ascomycota</taxon>
        <taxon>Saccharomycotina</taxon>
        <taxon>Saccharomycetes</taxon>
        <taxon>Phaffomycetales</taxon>
        <taxon>Phaffomycetaceae</taxon>
        <taxon>Cyberlindnera</taxon>
    </lineage>
</organism>
<evidence type="ECO:0000313" key="2">
    <source>
        <dbReference type="EMBL" id="CEP20735.1"/>
    </source>
</evidence>
<sequence>MPSQNESRTEWFDQFTSQSSPQPPPGPLMTTFDVDDGPGIHGVISRTDVVLFVDPNEPANTEEAKAEESQADEPQAHKPQADLFKRERVPEYLIKSLNSFSSYQLKALNTPLNRTKLQIKITSLGSNKRDLKLPGPDAFITATLIAINKLMSEQEVAASRNIPTYTQKFVNQLDASLLVLDDQSDTFFVVPIARNREVEDGELLVEVTTTAVLEALQAQLEWYTSQTFHLGDYPGLGSSYSRLSGKYLTRTSFS</sequence>
<accession>A0A0H5BZ24</accession>
<name>A0A0H5BZ24_CYBJN</name>
<feature type="compositionally biased region" description="Basic and acidic residues" evidence="1">
    <location>
        <begin position="62"/>
        <end position="78"/>
    </location>
</feature>
<evidence type="ECO:0000313" key="3">
    <source>
        <dbReference type="Proteomes" id="UP000038830"/>
    </source>
</evidence>
<dbReference type="EMBL" id="CDQK01000001">
    <property type="protein sequence ID" value="CEP20735.1"/>
    <property type="molecule type" value="Genomic_DNA"/>
</dbReference>
<proteinExistence type="predicted"/>
<feature type="region of interest" description="Disordered" evidence="1">
    <location>
        <begin position="59"/>
        <end position="78"/>
    </location>
</feature>